<keyword evidence="7" id="KW-0067">ATP-binding</keyword>
<keyword evidence="10" id="KW-0812">Transmembrane</keyword>
<dbReference type="PANTHER" id="PTHR10196">
    <property type="entry name" value="SUGAR KINASE"/>
    <property type="match status" value="1"/>
</dbReference>
<dbReference type="Gene3D" id="3.30.420.40">
    <property type="match status" value="2"/>
</dbReference>
<sequence length="510" mass="55439">MLVGALDQGTSSTRFILFDESSGDIVAKVQKEHTQYHPEPGWVEHDAEEIWGACEHCISGALAMVPDGAKIRAIGITNQRETTLVFDKRTGQAACRAVSWNCTRTVGIAAAYRSERSKRLTGLPVASYFSATKLRWLFDKSPELREDENLVFGTMDTFLLFRLTGVFATDATNASRTLLCNVRTLEWDDELLKYWDVPRRMLARIEPSIGGDFGTVTSGPLAGVPVLCVLGDQSAASVGQCCFEKGSVKATFGTGAFVMLNTGPNPEFSGGLLTTPLFWRKGEAPVYALEGAIAVAGTAIQWLRDNLELGSTAEIAAMAETVPDSAGVVFVPSFNGLFAPHWDSTARGAIFGLTSYATKAHLALATLEAVAFQLDELPFRVKLLKVDGGMSQNDQMLQFCADLLGVPTLRPANLETTAAGAAFGAGLAAGVFEDLDDLQAKTWRPDRTFEPRLDDETRRRSRAKWAKAVARAKYWEGPPPHNLLFLKIASVAACFGFVAGVLWARRRLFL</sequence>
<dbReference type="EC" id="2.7.1.30" evidence="3"/>
<evidence type="ECO:0000256" key="3">
    <source>
        <dbReference type="ARBA" id="ARBA00012099"/>
    </source>
</evidence>
<comment type="pathway">
    <text evidence="1">Polyol metabolism; glycerol degradation via glycerol kinase pathway; sn-glycerol 3-phosphate from glycerol: step 1/1.</text>
</comment>
<evidence type="ECO:0000259" key="11">
    <source>
        <dbReference type="Pfam" id="PF00370"/>
    </source>
</evidence>
<organism evidence="13 14">
    <name type="scientific">Chrysophaeum taylorii</name>
    <dbReference type="NCBI Taxonomy" id="2483200"/>
    <lineage>
        <taxon>Eukaryota</taxon>
        <taxon>Sar</taxon>
        <taxon>Stramenopiles</taxon>
        <taxon>Ochrophyta</taxon>
        <taxon>Pelagophyceae</taxon>
        <taxon>Pelagomonadales</taxon>
        <taxon>Pelagomonadaceae</taxon>
        <taxon>Chrysophaeum</taxon>
    </lineage>
</organism>
<evidence type="ECO:0000313" key="14">
    <source>
        <dbReference type="Proteomes" id="UP001230188"/>
    </source>
</evidence>
<reference evidence="13" key="1">
    <citation type="submission" date="2023-01" db="EMBL/GenBank/DDBJ databases">
        <title>Metagenome sequencing of chrysophaentin producing Chrysophaeum taylorii.</title>
        <authorList>
            <person name="Davison J."/>
            <person name="Bewley C."/>
        </authorList>
    </citation>
    <scope>NUCLEOTIDE SEQUENCE</scope>
    <source>
        <strain evidence="13">NIES-1699</strain>
    </source>
</reference>
<dbReference type="GO" id="GO:0005739">
    <property type="term" value="C:mitochondrion"/>
    <property type="evidence" value="ECO:0007669"/>
    <property type="project" value="TreeGrafter"/>
</dbReference>
<dbReference type="InterPro" id="IPR018484">
    <property type="entry name" value="FGGY_N"/>
</dbReference>
<dbReference type="Pfam" id="PF00370">
    <property type="entry name" value="FGGY_N"/>
    <property type="match status" value="1"/>
</dbReference>
<keyword evidence="14" id="KW-1185">Reference proteome</keyword>
<dbReference type="Pfam" id="PF02782">
    <property type="entry name" value="FGGY_C"/>
    <property type="match status" value="1"/>
</dbReference>
<accession>A0AAD7UI52</accession>
<gene>
    <name evidence="13" type="ORF">CTAYLR_007310</name>
</gene>
<evidence type="ECO:0000256" key="9">
    <source>
        <dbReference type="RuleBase" id="RU003733"/>
    </source>
</evidence>
<dbReference type="InterPro" id="IPR043129">
    <property type="entry name" value="ATPase_NBD"/>
</dbReference>
<evidence type="ECO:0000256" key="4">
    <source>
        <dbReference type="ARBA" id="ARBA00022679"/>
    </source>
</evidence>
<evidence type="ECO:0000256" key="10">
    <source>
        <dbReference type="SAM" id="Phobius"/>
    </source>
</evidence>
<dbReference type="Proteomes" id="UP001230188">
    <property type="component" value="Unassembled WGS sequence"/>
</dbReference>
<keyword evidence="10" id="KW-1133">Transmembrane helix</keyword>
<keyword evidence="6 9" id="KW-0418">Kinase</keyword>
<feature type="domain" description="Carbohydrate kinase FGGY N-terminal" evidence="11">
    <location>
        <begin position="3"/>
        <end position="239"/>
    </location>
</feature>
<evidence type="ECO:0000256" key="6">
    <source>
        <dbReference type="ARBA" id="ARBA00022777"/>
    </source>
</evidence>
<evidence type="ECO:0000256" key="5">
    <source>
        <dbReference type="ARBA" id="ARBA00022741"/>
    </source>
</evidence>
<dbReference type="PANTHER" id="PTHR10196:SF69">
    <property type="entry name" value="GLYCEROL KINASE"/>
    <property type="match status" value="1"/>
</dbReference>
<dbReference type="GO" id="GO:0005524">
    <property type="term" value="F:ATP binding"/>
    <property type="evidence" value="ECO:0007669"/>
    <property type="project" value="UniProtKB-KW"/>
</dbReference>
<dbReference type="GO" id="GO:0006641">
    <property type="term" value="P:triglyceride metabolic process"/>
    <property type="evidence" value="ECO:0007669"/>
    <property type="project" value="TreeGrafter"/>
</dbReference>
<evidence type="ECO:0000259" key="12">
    <source>
        <dbReference type="Pfam" id="PF02782"/>
    </source>
</evidence>
<comment type="caution">
    <text evidence="13">The sequence shown here is derived from an EMBL/GenBank/DDBJ whole genome shotgun (WGS) entry which is preliminary data.</text>
</comment>
<dbReference type="AlphaFoldDB" id="A0AAD7UI52"/>
<dbReference type="PROSITE" id="PS00445">
    <property type="entry name" value="FGGY_KINASES_2"/>
    <property type="match status" value="1"/>
</dbReference>
<keyword evidence="10" id="KW-0472">Membrane</keyword>
<evidence type="ECO:0000256" key="7">
    <source>
        <dbReference type="ARBA" id="ARBA00022840"/>
    </source>
</evidence>
<dbReference type="InterPro" id="IPR000577">
    <property type="entry name" value="Carb_kinase_FGGY"/>
</dbReference>
<feature type="domain" description="Carbohydrate kinase FGGY C-terminal" evidence="12">
    <location>
        <begin position="249"/>
        <end position="428"/>
    </location>
</feature>
<keyword evidence="5" id="KW-0547">Nucleotide-binding</keyword>
<evidence type="ECO:0000256" key="8">
    <source>
        <dbReference type="ARBA" id="ARBA00043149"/>
    </source>
</evidence>
<dbReference type="NCBIfam" id="NF000756">
    <property type="entry name" value="PRK00047.1"/>
    <property type="match status" value="1"/>
</dbReference>
<feature type="transmembrane region" description="Helical" evidence="10">
    <location>
        <begin position="483"/>
        <end position="504"/>
    </location>
</feature>
<dbReference type="CDD" id="cd07769">
    <property type="entry name" value="ASKHA_NBD_FGGY_GK"/>
    <property type="match status" value="1"/>
</dbReference>
<dbReference type="GO" id="GO:0006071">
    <property type="term" value="P:glycerol metabolic process"/>
    <property type="evidence" value="ECO:0007669"/>
    <property type="project" value="TreeGrafter"/>
</dbReference>
<evidence type="ECO:0000256" key="1">
    <source>
        <dbReference type="ARBA" id="ARBA00005190"/>
    </source>
</evidence>
<dbReference type="GO" id="GO:0046167">
    <property type="term" value="P:glycerol-3-phosphate biosynthetic process"/>
    <property type="evidence" value="ECO:0007669"/>
    <property type="project" value="TreeGrafter"/>
</dbReference>
<dbReference type="InterPro" id="IPR018485">
    <property type="entry name" value="FGGY_C"/>
</dbReference>
<dbReference type="PIRSF" id="PIRSF000538">
    <property type="entry name" value="GlpK"/>
    <property type="match status" value="1"/>
</dbReference>
<evidence type="ECO:0000313" key="13">
    <source>
        <dbReference type="EMBL" id="KAJ8607698.1"/>
    </source>
</evidence>
<dbReference type="EMBL" id="JAQMWT010000200">
    <property type="protein sequence ID" value="KAJ8607698.1"/>
    <property type="molecule type" value="Genomic_DNA"/>
</dbReference>
<name>A0AAD7UI52_9STRA</name>
<dbReference type="SUPFAM" id="SSF53067">
    <property type="entry name" value="Actin-like ATPase domain"/>
    <property type="match status" value="2"/>
</dbReference>
<evidence type="ECO:0000256" key="2">
    <source>
        <dbReference type="ARBA" id="ARBA00009156"/>
    </source>
</evidence>
<proteinExistence type="inferred from homology"/>
<protein>
    <recommendedName>
        <fullName evidence="3">glycerol kinase</fullName>
        <ecNumber evidence="3">2.7.1.30</ecNumber>
    </recommendedName>
    <alternativeName>
        <fullName evidence="8">ATP:glycerol 3-phosphotransferase</fullName>
    </alternativeName>
</protein>
<keyword evidence="4 9" id="KW-0808">Transferase</keyword>
<dbReference type="InterPro" id="IPR018483">
    <property type="entry name" value="Carb_kinase_FGGY_CS"/>
</dbReference>
<dbReference type="GO" id="GO:0004370">
    <property type="term" value="F:glycerol kinase activity"/>
    <property type="evidence" value="ECO:0007669"/>
    <property type="project" value="UniProtKB-EC"/>
</dbReference>
<comment type="similarity">
    <text evidence="2 9">Belongs to the FGGY kinase family.</text>
</comment>